<evidence type="ECO:0000313" key="1">
    <source>
        <dbReference type="EMBL" id="MBZ5750819.1"/>
    </source>
</evidence>
<gene>
    <name evidence="1" type="ORF">K9V48_11280</name>
</gene>
<evidence type="ECO:0008006" key="3">
    <source>
        <dbReference type="Google" id="ProtNLM"/>
    </source>
</evidence>
<dbReference type="EMBL" id="JAIQUM010000020">
    <property type="protein sequence ID" value="MBZ5750819.1"/>
    <property type="molecule type" value="Genomic_DNA"/>
</dbReference>
<organism evidence="1 2">
    <name type="scientific">Metabacillus rhizolycopersici</name>
    <dbReference type="NCBI Taxonomy" id="2875709"/>
    <lineage>
        <taxon>Bacteria</taxon>
        <taxon>Bacillati</taxon>
        <taxon>Bacillota</taxon>
        <taxon>Bacilli</taxon>
        <taxon>Bacillales</taxon>
        <taxon>Bacillaceae</taxon>
        <taxon>Metabacillus</taxon>
    </lineage>
</organism>
<keyword evidence="2" id="KW-1185">Reference proteome</keyword>
<comment type="caution">
    <text evidence="1">The sequence shown here is derived from an EMBL/GenBank/DDBJ whole genome shotgun (WGS) entry which is preliminary data.</text>
</comment>
<dbReference type="Proteomes" id="UP001165287">
    <property type="component" value="Unassembled WGS sequence"/>
</dbReference>
<evidence type="ECO:0000313" key="2">
    <source>
        <dbReference type="Proteomes" id="UP001165287"/>
    </source>
</evidence>
<name>A0ABS7USB6_9BACI</name>
<dbReference type="RefSeq" id="WP_224139098.1">
    <property type="nucleotide sequence ID" value="NZ_JAIQUM010000020.1"/>
</dbReference>
<proteinExistence type="predicted"/>
<protein>
    <recommendedName>
        <fullName evidence="3">YgiT-type zinc finger protein</fullName>
    </recommendedName>
</protein>
<reference evidence="1" key="1">
    <citation type="submission" date="2024-05" db="EMBL/GenBank/DDBJ databases">
        <title>Metabacillus sp. nov., isolated from the rhizosphere soil of tomato plants.</title>
        <authorList>
            <person name="Ma R."/>
        </authorList>
    </citation>
    <scope>NUCLEOTIDE SEQUENCE</scope>
    <source>
        <strain evidence="1">DBTR6</strain>
    </source>
</reference>
<accession>A0ABS7USB6</accession>
<sequence>MENLKYPKSYKCVCGREAKLYLINITTKFKDTYITVVNVPTYECLSNHVKMAQLTRVKIKQLLKEAYNQNLKIIEYID</sequence>